<dbReference type="Pfam" id="PF09203">
    <property type="entry name" value="MspA"/>
    <property type="match status" value="1"/>
</dbReference>
<dbReference type="AlphaFoldDB" id="A0A5C5RVP9"/>
<dbReference type="Gene3D" id="2.60.40.1650">
    <property type="entry name" value="Porin MspA (Ig-like beta-sandwich domain)"/>
    <property type="match status" value="1"/>
</dbReference>
<keyword evidence="1" id="KW-0732">Signal</keyword>
<comment type="caution">
    <text evidence="2">The sequence shown here is derived from an EMBL/GenBank/DDBJ whole genome shotgun (WGS) entry which is preliminary data.</text>
</comment>
<feature type="chain" id="PRO_5023016367" evidence="1">
    <location>
        <begin position="30"/>
        <end position="232"/>
    </location>
</feature>
<dbReference type="RefSeq" id="WP_146431551.1">
    <property type="nucleotide sequence ID" value="NZ_VIGV01000001.1"/>
</dbReference>
<accession>A0A5C5RVP9</accession>
<evidence type="ECO:0000313" key="2">
    <source>
        <dbReference type="EMBL" id="TWS26530.1"/>
    </source>
</evidence>
<organism evidence="2 3">
    <name type="scientific">Tsukamurella sputi</name>
    <dbReference type="NCBI Taxonomy" id="2591848"/>
    <lineage>
        <taxon>Bacteria</taxon>
        <taxon>Bacillati</taxon>
        <taxon>Actinomycetota</taxon>
        <taxon>Actinomycetes</taxon>
        <taxon>Mycobacteriales</taxon>
        <taxon>Tsukamurellaceae</taxon>
        <taxon>Tsukamurella</taxon>
    </lineage>
</organism>
<proteinExistence type="predicted"/>
<dbReference type="EMBL" id="VIGV01000001">
    <property type="protein sequence ID" value="TWS26530.1"/>
    <property type="molecule type" value="Genomic_DNA"/>
</dbReference>
<dbReference type="OrthoDB" id="4540215at2"/>
<sequence length="232" mass="23354">MKKLALRGAAVAAVAGVALGALSTGTANADTFLNLDNPTVTQKLGDGSVTISLTGHHAVLSPGMVALPTTRNAWVSGTVSVKVNGKASGGTIQAGYVVGCQVQVGAANVKLSGTADSGVGLDSSKGFSMAPTATAGTGGSLSLAAGQVGVQNLTFDRKKFPSAGDEIKPNWNLPSNSYSFSKDKGSLSFQDQTIGVDNCAGYAQAKFYALINAQVGNSEGNVILWGKPFTLG</sequence>
<reference evidence="2 3" key="1">
    <citation type="submission" date="2019-08" db="EMBL/GenBank/DDBJ databases">
        <title>Tsukamurella conjunctivitidis sp. nov., Tsukamurella assacharolytica sp. nov. and Tsukamurella sputae sp. nov. isolated from patients with conjunctivitis, bacteraemia (lymphoma) and respiratory infection (sputum) in Hong Kong.</title>
        <authorList>
            <person name="Fok K.M.N."/>
            <person name="Fong J.Y.H."/>
        </authorList>
    </citation>
    <scope>NUCLEOTIDE SEQUENCE [LARGE SCALE GENOMIC DNA]</scope>
    <source>
        <strain evidence="2 3">HKU70</strain>
    </source>
</reference>
<protein>
    <submittedName>
        <fullName evidence="2">MspA family porin</fullName>
    </submittedName>
</protein>
<evidence type="ECO:0000256" key="1">
    <source>
        <dbReference type="SAM" id="SignalP"/>
    </source>
</evidence>
<evidence type="ECO:0000313" key="3">
    <source>
        <dbReference type="Proteomes" id="UP000319792"/>
    </source>
</evidence>
<dbReference type="Proteomes" id="UP000319792">
    <property type="component" value="Unassembled WGS sequence"/>
</dbReference>
<gene>
    <name evidence="2" type="ORF">FK268_04710</name>
</gene>
<keyword evidence="3" id="KW-1185">Reference proteome</keyword>
<name>A0A5C5RVP9_9ACTN</name>
<feature type="signal peptide" evidence="1">
    <location>
        <begin position="1"/>
        <end position="29"/>
    </location>
</feature>
<dbReference type="InterPro" id="IPR015286">
    <property type="entry name" value="Porin_fam_mycobact-type"/>
</dbReference>